<dbReference type="InterPro" id="IPR003718">
    <property type="entry name" value="OsmC/Ohr_fam"/>
</dbReference>
<dbReference type="STRING" id="329726.AM1_2248"/>
<dbReference type="Gene3D" id="3.30.300.20">
    <property type="match status" value="1"/>
</dbReference>
<dbReference type="AlphaFoldDB" id="B0C102"/>
<dbReference type="RefSeq" id="WP_012162737.1">
    <property type="nucleotide sequence ID" value="NC_009925.1"/>
</dbReference>
<dbReference type="PANTHER" id="PTHR39624">
    <property type="entry name" value="PROTEIN INVOLVED IN RIMO-MEDIATED BETA-METHYLTHIOLATION OF RIBOSOMAL PROTEIN S12 YCAO"/>
    <property type="match status" value="1"/>
</dbReference>
<keyword evidence="2" id="KW-1185">Reference proteome</keyword>
<dbReference type="SUPFAM" id="SSF82784">
    <property type="entry name" value="OsmC-like"/>
    <property type="match status" value="1"/>
</dbReference>
<dbReference type="Pfam" id="PF02566">
    <property type="entry name" value="OsmC"/>
    <property type="match status" value="1"/>
</dbReference>
<protein>
    <submittedName>
        <fullName evidence="1">OsmC family protein</fullName>
    </submittedName>
</protein>
<sequence length="128" mass="14021">MISVQVASNHSRYGQDISIRHLNLAADEPPSLGGDDVGPTPTELVLAGLGSCKAITLQMYAERKGWKLESVAVELSYDSAVQQPTIQAKLSLRGDLDEKQRQRLRDISDRCPVHKLLTTPVAIQTQLT</sequence>
<dbReference type="InterPro" id="IPR015946">
    <property type="entry name" value="KH_dom-like_a/b"/>
</dbReference>
<organism evidence="1 2">
    <name type="scientific">Acaryochloris marina (strain MBIC 11017)</name>
    <dbReference type="NCBI Taxonomy" id="329726"/>
    <lineage>
        <taxon>Bacteria</taxon>
        <taxon>Bacillati</taxon>
        <taxon>Cyanobacteriota</taxon>
        <taxon>Cyanophyceae</taxon>
        <taxon>Acaryochloridales</taxon>
        <taxon>Acaryochloridaceae</taxon>
        <taxon>Acaryochloris</taxon>
    </lineage>
</organism>
<evidence type="ECO:0000313" key="1">
    <source>
        <dbReference type="EMBL" id="ABW27261.1"/>
    </source>
</evidence>
<reference evidence="1 2" key="1">
    <citation type="journal article" date="2008" name="Proc. Natl. Acad. Sci. U.S.A.">
        <title>Niche adaptation and genome expansion in the chlorophyll d-producing cyanobacterium Acaryochloris marina.</title>
        <authorList>
            <person name="Swingley W.D."/>
            <person name="Chen M."/>
            <person name="Cheung P.C."/>
            <person name="Conrad A.L."/>
            <person name="Dejesa L.C."/>
            <person name="Hao J."/>
            <person name="Honchak B.M."/>
            <person name="Karbach L.E."/>
            <person name="Kurdoglu A."/>
            <person name="Lahiri S."/>
            <person name="Mastrian S.D."/>
            <person name="Miyashita H."/>
            <person name="Page L."/>
            <person name="Ramakrishna P."/>
            <person name="Satoh S."/>
            <person name="Sattley W.M."/>
            <person name="Shimada Y."/>
            <person name="Taylor H.L."/>
            <person name="Tomo T."/>
            <person name="Tsuchiya T."/>
            <person name="Wang Z.T."/>
            <person name="Raymond J."/>
            <person name="Mimuro M."/>
            <person name="Blankenship R.E."/>
            <person name="Touchman J.W."/>
        </authorList>
    </citation>
    <scope>NUCLEOTIDE SEQUENCE [LARGE SCALE GENOMIC DNA]</scope>
    <source>
        <strain evidence="2">MBIC 11017</strain>
    </source>
</reference>
<dbReference type="PANTHER" id="PTHR39624:SF2">
    <property type="entry name" value="OSMC-LIKE PROTEIN"/>
    <property type="match status" value="1"/>
</dbReference>
<dbReference type="KEGG" id="amr:AM1_2248"/>
<dbReference type="EMBL" id="CP000828">
    <property type="protein sequence ID" value="ABW27261.1"/>
    <property type="molecule type" value="Genomic_DNA"/>
</dbReference>
<dbReference type="InterPro" id="IPR036102">
    <property type="entry name" value="OsmC/Ohrsf"/>
</dbReference>
<gene>
    <name evidence="1" type="ordered locus">AM1_2248</name>
</gene>
<dbReference type="HOGENOM" id="CLU_100275_4_0_3"/>
<evidence type="ECO:0000313" key="2">
    <source>
        <dbReference type="Proteomes" id="UP000000268"/>
    </source>
</evidence>
<dbReference type="OrthoDB" id="1433018at2"/>
<dbReference type="eggNOG" id="COG1765">
    <property type="taxonomic scope" value="Bacteria"/>
</dbReference>
<name>B0C102_ACAM1</name>
<proteinExistence type="predicted"/>
<dbReference type="Proteomes" id="UP000000268">
    <property type="component" value="Chromosome"/>
</dbReference>
<accession>B0C102</accession>